<keyword evidence="9" id="KW-1133">Transmembrane helix</keyword>
<dbReference type="InterPro" id="IPR024717">
    <property type="entry name" value="NapC/NirT/NrfH"/>
</dbReference>
<dbReference type="GO" id="GO:0020037">
    <property type="term" value="F:heme binding"/>
    <property type="evidence" value="ECO:0007669"/>
    <property type="project" value="InterPro"/>
</dbReference>
<feature type="binding site" description="covalent" evidence="13">
    <location>
        <position position="120"/>
    </location>
    <ligand>
        <name>heme</name>
        <dbReference type="ChEBI" id="CHEBI:30413"/>
        <label>3</label>
    </ligand>
</feature>
<keyword evidence="6" id="KW-0812">Transmembrane</keyword>
<feature type="binding site" description="covalent" evidence="13">
    <location>
        <position position="38"/>
    </location>
    <ligand>
        <name>heme</name>
        <dbReference type="ChEBI" id="CHEBI:30413"/>
        <label>1</label>
    </ligand>
</feature>
<dbReference type="SUPFAM" id="SSF48695">
    <property type="entry name" value="Multiheme cytochromes"/>
    <property type="match status" value="1"/>
</dbReference>
<keyword evidence="3 12" id="KW-0813">Transport</keyword>
<comment type="PTM">
    <text evidence="12">Binds 4 heme groups per subunit.</text>
</comment>
<keyword evidence="10 12" id="KW-0408">Iron</keyword>
<sequence>MKNILLKICFALVFAFVVFFGGNALVHSTQEDTFCVVCHEWMDPFVDTYAHSTHGGANKNGFKAKCVDCHLPHNNHVNYIFQKALNGFNEVTHMAFNDAKDAKWQENRKNRSNFVFDTGCLSCHKTILDINSTNQNIKDMHNLYVKFRNDPKEKLDCVTCHKNVGHKELGKTLYEIKHPPVGAW</sequence>
<evidence type="ECO:0000256" key="1">
    <source>
        <dbReference type="ARBA" id="ARBA00004162"/>
    </source>
</evidence>
<name>A0AAX0LBK2_9BACT</name>
<feature type="binding site" description="axial binding residue" evidence="14">
    <location>
        <position position="166"/>
    </location>
    <ligand>
        <name>heme</name>
        <dbReference type="ChEBI" id="CHEBI:30413"/>
        <label>2</label>
    </ligand>
    <ligandPart>
        <name>Fe</name>
        <dbReference type="ChEBI" id="CHEBI:18248"/>
    </ligandPart>
</feature>
<feature type="binding site" description="axial binding residue" evidence="14">
    <location>
        <position position="70"/>
    </location>
    <ligand>
        <name>heme</name>
        <dbReference type="ChEBI" id="CHEBI:30413"/>
        <label>2</label>
    </ligand>
    <ligandPart>
        <name>Fe</name>
        <dbReference type="ChEBI" id="CHEBI:18248"/>
    </ligandPart>
</feature>
<gene>
    <name evidence="16" type="ORF">BFG04_01760</name>
</gene>
<dbReference type="InterPro" id="IPR038266">
    <property type="entry name" value="NapC/NirT_cytc_sf"/>
</dbReference>
<dbReference type="InterPro" id="IPR005126">
    <property type="entry name" value="NapC/NirT_cyt_c_N"/>
</dbReference>
<evidence type="ECO:0000256" key="8">
    <source>
        <dbReference type="ARBA" id="ARBA00022982"/>
    </source>
</evidence>
<keyword evidence="11" id="KW-0472">Membrane</keyword>
<evidence type="ECO:0000256" key="13">
    <source>
        <dbReference type="PIRSR" id="PIRSR000013-1"/>
    </source>
</evidence>
<feature type="binding site" description="axial binding residue" evidence="14">
    <location>
        <position position="161"/>
    </location>
    <ligand>
        <name>heme</name>
        <dbReference type="ChEBI" id="CHEBI:30413"/>
        <label>4</label>
    </ligand>
    <ligandPart>
        <name>Fe</name>
        <dbReference type="ChEBI" id="CHEBI:18248"/>
    </ligandPart>
</feature>
<feature type="binding site" description="axial binding residue" evidence="14">
    <location>
        <position position="124"/>
    </location>
    <ligand>
        <name>heme</name>
        <dbReference type="ChEBI" id="CHEBI:30413"/>
        <label>3</label>
    </ligand>
    <ligandPart>
        <name>Fe</name>
        <dbReference type="ChEBI" id="CHEBI:18248"/>
    </ligandPart>
</feature>
<proteinExistence type="inferred from homology"/>
<feature type="binding site" description="covalent" evidence="13">
    <location>
        <position position="35"/>
    </location>
    <ligand>
        <name>heme</name>
        <dbReference type="ChEBI" id="CHEBI:30413"/>
        <label>1</label>
    </ligand>
</feature>
<dbReference type="Proteomes" id="UP000189728">
    <property type="component" value="Unassembled WGS sequence"/>
</dbReference>
<dbReference type="GO" id="GO:0009061">
    <property type="term" value="P:anaerobic respiration"/>
    <property type="evidence" value="ECO:0007669"/>
    <property type="project" value="TreeGrafter"/>
</dbReference>
<evidence type="ECO:0000313" key="17">
    <source>
        <dbReference type="Proteomes" id="UP000189728"/>
    </source>
</evidence>
<evidence type="ECO:0000256" key="3">
    <source>
        <dbReference type="ARBA" id="ARBA00022448"/>
    </source>
</evidence>
<evidence type="ECO:0000256" key="10">
    <source>
        <dbReference type="ARBA" id="ARBA00023004"/>
    </source>
</evidence>
<evidence type="ECO:0000256" key="7">
    <source>
        <dbReference type="ARBA" id="ARBA00022723"/>
    </source>
</evidence>
<dbReference type="PANTHER" id="PTHR30333:SF1">
    <property type="entry name" value="CYTOCHROME C-TYPE PROTEIN NAPC"/>
    <property type="match status" value="1"/>
</dbReference>
<dbReference type="PANTHER" id="PTHR30333">
    <property type="entry name" value="CYTOCHROME C-TYPE PROTEIN"/>
    <property type="match status" value="1"/>
</dbReference>
<evidence type="ECO:0000256" key="5">
    <source>
        <dbReference type="ARBA" id="ARBA00022617"/>
    </source>
</evidence>
<feature type="binding site" description="covalent" evidence="13">
    <location>
        <position position="160"/>
    </location>
    <ligand>
        <name>heme</name>
        <dbReference type="ChEBI" id="CHEBI:30413"/>
        <label>4</label>
    </ligand>
</feature>
<evidence type="ECO:0000256" key="6">
    <source>
        <dbReference type="ARBA" id="ARBA00022692"/>
    </source>
</evidence>
<dbReference type="InterPro" id="IPR036280">
    <property type="entry name" value="Multihaem_cyt_sf"/>
</dbReference>
<feature type="binding site" description="covalent" evidence="13">
    <location>
        <position position="157"/>
    </location>
    <ligand>
        <name>heme</name>
        <dbReference type="ChEBI" id="CHEBI:30413"/>
        <label>4</label>
    </ligand>
</feature>
<reference evidence="16 17" key="1">
    <citation type="submission" date="2016-08" db="EMBL/GenBank/DDBJ databases">
        <title>Campylobacter species from sea mammals.</title>
        <authorList>
            <person name="Gilbert M.J."/>
            <person name="Byrne B.A."/>
            <person name="Zomer A.L."/>
            <person name="Wagenaar J.A."/>
        </authorList>
    </citation>
    <scope>NUCLEOTIDE SEQUENCE [LARGE SCALE GENOMIC DNA]</scope>
    <source>
        <strain evidence="16 17">1105248</strain>
    </source>
</reference>
<feature type="binding site" description="covalent" evidence="13">
    <location>
        <position position="123"/>
    </location>
    <ligand>
        <name>heme</name>
        <dbReference type="ChEBI" id="CHEBI:30413"/>
        <label>3</label>
    </ligand>
</feature>
<dbReference type="GO" id="GO:0019333">
    <property type="term" value="P:denitrification pathway"/>
    <property type="evidence" value="ECO:0007669"/>
    <property type="project" value="InterPro"/>
</dbReference>
<comment type="similarity">
    <text evidence="2">Belongs to the NapC/NirT/NrfH family.</text>
</comment>
<protein>
    <recommendedName>
        <fullName evidence="12">Cytochrome c-type protein</fullName>
    </recommendedName>
</protein>
<dbReference type="EMBL" id="MCRK01000012">
    <property type="protein sequence ID" value="OPA81893.1"/>
    <property type="molecule type" value="Genomic_DNA"/>
</dbReference>
<dbReference type="InterPro" id="IPR051174">
    <property type="entry name" value="Cytochrome_c-type_ET"/>
</dbReference>
<feature type="domain" description="NapC/NirT cytochrome c N-terminal" evidence="15">
    <location>
        <begin position="5"/>
        <end position="168"/>
    </location>
</feature>
<dbReference type="GO" id="GO:0046872">
    <property type="term" value="F:metal ion binding"/>
    <property type="evidence" value="ECO:0007669"/>
    <property type="project" value="UniProtKB-KW"/>
</dbReference>
<comment type="cofactor">
    <cofactor evidence="13">
        <name>heme</name>
        <dbReference type="ChEBI" id="CHEBI:30413"/>
    </cofactor>
    <text evidence="13">Binds 4 heme groups per subunit.</text>
</comment>
<evidence type="ECO:0000256" key="11">
    <source>
        <dbReference type="ARBA" id="ARBA00023136"/>
    </source>
</evidence>
<evidence type="ECO:0000256" key="12">
    <source>
        <dbReference type="PIRNR" id="PIRNR000013"/>
    </source>
</evidence>
<comment type="subcellular location">
    <subcellularLocation>
        <location evidence="1">Cell membrane</location>
        <topology evidence="1">Single-pass membrane protein</topology>
    </subcellularLocation>
</comment>
<dbReference type="Gene3D" id="1.10.3820.10">
    <property type="entry name" value="Di-heme elbow motif domain"/>
    <property type="match status" value="1"/>
</dbReference>
<dbReference type="GO" id="GO:0009055">
    <property type="term" value="F:electron transfer activity"/>
    <property type="evidence" value="ECO:0007669"/>
    <property type="project" value="TreeGrafter"/>
</dbReference>
<dbReference type="PIRSF" id="PIRSF000013">
    <property type="entry name" value="4_hem_cytochrm_NapC"/>
    <property type="match status" value="1"/>
</dbReference>
<keyword evidence="7 12" id="KW-0479">Metal-binding</keyword>
<dbReference type="RefSeq" id="WP_078415314.1">
    <property type="nucleotide sequence ID" value="NZ_MCRK01000012.1"/>
</dbReference>
<accession>A0AAX0LBK2</accession>
<keyword evidence="4" id="KW-1003">Cell membrane</keyword>
<dbReference type="AlphaFoldDB" id="A0AAX0LBK2"/>
<comment type="caution">
    <text evidence="16">The sequence shown here is derived from an EMBL/GenBank/DDBJ whole genome shotgun (WGS) entry which is preliminary data.</text>
</comment>
<keyword evidence="5 12" id="KW-0349">Heme</keyword>
<evidence type="ECO:0000259" key="15">
    <source>
        <dbReference type="Pfam" id="PF03264"/>
    </source>
</evidence>
<evidence type="ECO:0000256" key="9">
    <source>
        <dbReference type="ARBA" id="ARBA00022989"/>
    </source>
</evidence>
<organism evidence="16 17">
    <name type="scientific">Campylobacter pinnipediorum subsp. pinnipediorum</name>
    <dbReference type="NCBI Taxonomy" id="1660067"/>
    <lineage>
        <taxon>Bacteria</taxon>
        <taxon>Pseudomonadati</taxon>
        <taxon>Campylobacterota</taxon>
        <taxon>Epsilonproteobacteria</taxon>
        <taxon>Campylobacterales</taxon>
        <taxon>Campylobacteraceae</taxon>
        <taxon>Campylobacter</taxon>
    </lineage>
</organism>
<feature type="binding site" description="covalent" evidence="13">
    <location>
        <position position="66"/>
    </location>
    <ligand>
        <name>heme</name>
        <dbReference type="ChEBI" id="CHEBI:30413"/>
        <label>2</label>
    </ligand>
</feature>
<keyword evidence="8 12" id="KW-0249">Electron transport</keyword>
<feature type="binding site" description="covalent" evidence="13">
    <location>
        <position position="69"/>
    </location>
    <ligand>
        <name>heme</name>
        <dbReference type="ChEBI" id="CHEBI:30413"/>
        <label>2</label>
    </ligand>
</feature>
<dbReference type="Pfam" id="PF03264">
    <property type="entry name" value="Cytochrom_NNT"/>
    <property type="match status" value="1"/>
</dbReference>
<dbReference type="GO" id="GO:0005886">
    <property type="term" value="C:plasma membrane"/>
    <property type="evidence" value="ECO:0007669"/>
    <property type="project" value="UniProtKB-SubCell"/>
</dbReference>
<evidence type="ECO:0000256" key="4">
    <source>
        <dbReference type="ARBA" id="ARBA00022475"/>
    </source>
</evidence>
<evidence type="ECO:0000256" key="2">
    <source>
        <dbReference type="ARBA" id="ARBA00007395"/>
    </source>
</evidence>
<evidence type="ECO:0000313" key="16">
    <source>
        <dbReference type="EMBL" id="OPA81893.1"/>
    </source>
</evidence>
<evidence type="ECO:0000256" key="14">
    <source>
        <dbReference type="PIRSR" id="PIRSR000013-2"/>
    </source>
</evidence>